<keyword evidence="3" id="KW-1185">Reference proteome</keyword>
<dbReference type="EMBL" id="SMGR01000004">
    <property type="protein sequence ID" value="TCK99961.1"/>
    <property type="molecule type" value="Genomic_DNA"/>
</dbReference>
<evidence type="ECO:0000313" key="3">
    <source>
        <dbReference type="Proteomes" id="UP000295673"/>
    </source>
</evidence>
<organism evidence="2 3">
    <name type="scientific">Shimia isoporae</name>
    <dbReference type="NCBI Taxonomy" id="647720"/>
    <lineage>
        <taxon>Bacteria</taxon>
        <taxon>Pseudomonadati</taxon>
        <taxon>Pseudomonadota</taxon>
        <taxon>Alphaproteobacteria</taxon>
        <taxon>Rhodobacterales</taxon>
        <taxon>Roseobacteraceae</taxon>
    </lineage>
</organism>
<evidence type="ECO:0000313" key="2">
    <source>
        <dbReference type="EMBL" id="TCK99961.1"/>
    </source>
</evidence>
<dbReference type="AlphaFoldDB" id="A0A4R1N397"/>
<name>A0A4R1N397_9RHOB</name>
<comment type="caution">
    <text evidence="2">The sequence shown here is derived from an EMBL/GenBank/DDBJ whole genome shotgun (WGS) entry which is preliminary data.</text>
</comment>
<dbReference type="InterPro" id="IPR028992">
    <property type="entry name" value="Hedgehog/Intein_dom"/>
</dbReference>
<dbReference type="InterPro" id="IPR036844">
    <property type="entry name" value="Hint_dom_sf"/>
</dbReference>
<protein>
    <submittedName>
        <fullName evidence="2">Hint domain-containing protein</fullName>
    </submittedName>
</protein>
<dbReference type="Proteomes" id="UP000295673">
    <property type="component" value="Unassembled WGS sequence"/>
</dbReference>
<sequence>MTDSLGHSTQATAFRAGSELPVAFGESVRTTMVPSLRRPEVGTCSKTSVPCFVAGTQIVTQKGMVAIETLSPGDRVLTRDNGYQELQWIGRSGRLATGKDAPVEIAAGVLGNHDAISFSRNHRVLLQSDAATTLFGEREVLIRAGDLVNGTSVKLRDDGLPVTYVHLLFDRHEIVRANGLDCESYHPSHETLDMFDADTRQEILSHMPNTDRFMGYGYGPVARVSLREQEARALLHAA</sequence>
<feature type="domain" description="Hedgehog/Intein (Hint)" evidence="1">
    <location>
        <begin position="50"/>
        <end position="188"/>
    </location>
</feature>
<dbReference type="RefSeq" id="WP_132861782.1">
    <property type="nucleotide sequence ID" value="NZ_SMGR01000004.1"/>
</dbReference>
<dbReference type="Gene3D" id="2.170.16.10">
    <property type="entry name" value="Hedgehog/Intein (Hint) domain"/>
    <property type="match status" value="1"/>
</dbReference>
<accession>A0A4R1N397</accession>
<gene>
    <name evidence="2" type="ORF">BXY66_3667</name>
</gene>
<dbReference type="OrthoDB" id="6305173at2"/>
<dbReference type="SUPFAM" id="SSF51294">
    <property type="entry name" value="Hedgehog/intein (Hint) domain"/>
    <property type="match status" value="1"/>
</dbReference>
<proteinExistence type="predicted"/>
<evidence type="ECO:0000259" key="1">
    <source>
        <dbReference type="Pfam" id="PF13403"/>
    </source>
</evidence>
<dbReference type="Pfam" id="PF13403">
    <property type="entry name" value="Hint_2"/>
    <property type="match status" value="1"/>
</dbReference>
<reference evidence="2 3" key="1">
    <citation type="submission" date="2019-03" db="EMBL/GenBank/DDBJ databases">
        <title>Genomic Encyclopedia of Archaeal and Bacterial Type Strains, Phase II (KMG-II): from individual species to whole genera.</title>
        <authorList>
            <person name="Goeker M."/>
        </authorList>
    </citation>
    <scope>NUCLEOTIDE SEQUENCE [LARGE SCALE GENOMIC DNA]</scope>
    <source>
        <strain evidence="2 3">DSM 26433</strain>
    </source>
</reference>